<keyword evidence="5 6" id="KW-0472">Membrane</keyword>
<evidence type="ECO:0000259" key="7">
    <source>
        <dbReference type="Pfam" id="PF07810"/>
    </source>
</evidence>
<evidence type="ECO:0000313" key="9">
    <source>
        <dbReference type="Proteomes" id="UP001445076"/>
    </source>
</evidence>
<dbReference type="InterPro" id="IPR012496">
    <property type="entry name" value="TMC_dom"/>
</dbReference>
<keyword evidence="3 6" id="KW-0812">Transmembrane</keyword>
<feature type="transmembrane region" description="Helical" evidence="6">
    <location>
        <begin position="36"/>
        <end position="64"/>
    </location>
</feature>
<evidence type="ECO:0000256" key="5">
    <source>
        <dbReference type="ARBA" id="ARBA00023136"/>
    </source>
</evidence>
<proteinExistence type="inferred from homology"/>
<evidence type="ECO:0000256" key="6">
    <source>
        <dbReference type="SAM" id="Phobius"/>
    </source>
</evidence>
<name>A0AAW0Y2J7_CHEQU</name>
<dbReference type="AlphaFoldDB" id="A0AAW0Y2J7"/>
<dbReference type="Proteomes" id="UP001445076">
    <property type="component" value="Unassembled WGS sequence"/>
</dbReference>
<feature type="transmembrane region" description="Helical" evidence="6">
    <location>
        <begin position="342"/>
        <end position="361"/>
    </location>
</feature>
<evidence type="ECO:0000256" key="1">
    <source>
        <dbReference type="ARBA" id="ARBA00004141"/>
    </source>
</evidence>
<dbReference type="Pfam" id="PF07810">
    <property type="entry name" value="TMC"/>
    <property type="match status" value="1"/>
</dbReference>
<comment type="similarity">
    <text evidence="2">Belongs to the TMC family.</text>
</comment>
<keyword evidence="4 6" id="KW-1133">Transmembrane helix</keyword>
<sequence>SEAARIQHTLFICDVKAAFDDEEFLRKKKKRTRKNLATLYFTRALINLVILVLIVGGWTAIYFLVDKLQKSGNTSTENVSQHFLWQYAPTMTVAALDTVYPLIFKSVVTYEHYRGRTELLITLVRCVLIRLMSLAILVITNLTLISQHSNVCDPTVNEYICWETRLGQQVYSVLVLDVLIKVFMTFVVNVARCKLGRFDYAICKRVSRLEFDVSDHTLDIVSIQSICWLGILHAPLMALLCFFCFCILFGLKLFTVSWTCVPPSRLFRASRSSAMFMTILSLTFFVCIIPNGLALLIFTPSKACSPFRGLGYGWQILTYYICNMDNSDSWIRWVLFALDNSIVAVTLLVVVILLLTYYVSVIKARSALVKRLEKKLKYTAKYKTYLVQEIKHVRGAGIGG</sequence>
<feature type="transmembrane region" description="Helical" evidence="6">
    <location>
        <begin position="119"/>
        <end position="139"/>
    </location>
</feature>
<dbReference type="PANTHER" id="PTHR23302">
    <property type="entry name" value="TRANSMEMBRANE CHANNEL-RELATED"/>
    <property type="match status" value="1"/>
</dbReference>
<comment type="caution">
    <text evidence="8">The sequence shown here is derived from an EMBL/GenBank/DDBJ whole genome shotgun (WGS) entry which is preliminary data.</text>
</comment>
<dbReference type="GO" id="GO:0008381">
    <property type="term" value="F:mechanosensitive monoatomic ion channel activity"/>
    <property type="evidence" value="ECO:0007669"/>
    <property type="project" value="TreeGrafter"/>
</dbReference>
<organism evidence="8 9">
    <name type="scientific">Cherax quadricarinatus</name>
    <name type="common">Australian red claw crayfish</name>
    <dbReference type="NCBI Taxonomy" id="27406"/>
    <lineage>
        <taxon>Eukaryota</taxon>
        <taxon>Metazoa</taxon>
        <taxon>Ecdysozoa</taxon>
        <taxon>Arthropoda</taxon>
        <taxon>Crustacea</taxon>
        <taxon>Multicrustacea</taxon>
        <taxon>Malacostraca</taxon>
        <taxon>Eumalacostraca</taxon>
        <taxon>Eucarida</taxon>
        <taxon>Decapoda</taxon>
        <taxon>Pleocyemata</taxon>
        <taxon>Astacidea</taxon>
        <taxon>Parastacoidea</taxon>
        <taxon>Parastacidae</taxon>
        <taxon>Cherax</taxon>
    </lineage>
</organism>
<dbReference type="GO" id="GO:0005886">
    <property type="term" value="C:plasma membrane"/>
    <property type="evidence" value="ECO:0007669"/>
    <property type="project" value="InterPro"/>
</dbReference>
<dbReference type="PANTHER" id="PTHR23302:SF24">
    <property type="entry name" value="TMC DOMAIN-CONTAINING PROTEIN"/>
    <property type="match status" value="1"/>
</dbReference>
<dbReference type="InterPro" id="IPR038900">
    <property type="entry name" value="TMC"/>
</dbReference>
<feature type="transmembrane region" description="Helical" evidence="6">
    <location>
        <begin position="84"/>
        <end position="107"/>
    </location>
</feature>
<feature type="transmembrane region" description="Helical" evidence="6">
    <location>
        <begin position="237"/>
        <end position="261"/>
    </location>
</feature>
<comment type="subcellular location">
    <subcellularLocation>
        <location evidence="1">Membrane</location>
        <topology evidence="1">Multi-pass membrane protein</topology>
    </subcellularLocation>
</comment>
<gene>
    <name evidence="8" type="ORF">OTU49_017352</name>
</gene>
<protein>
    <recommendedName>
        <fullName evidence="7">TMC domain-containing protein</fullName>
    </recommendedName>
</protein>
<evidence type="ECO:0000256" key="3">
    <source>
        <dbReference type="ARBA" id="ARBA00022692"/>
    </source>
</evidence>
<accession>A0AAW0Y2J7</accession>
<keyword evidence="9" id="KW-1185">Reference proteome</keyword>
<feature type="transmembrane region" description="Helical" evidence="6">
    <location>
        <begin position="170"/>
        <end position="192"/>
    </location>
</feature>
<evidence type="ECO:0000256" key="2">
    <source>
        <dbReference type="ARBA" id="ARBA00006510"/>
    </source>
</evidence>
<feature type="domain" description="TMC" evidence="7">
    <location>
        <begin position="161"/>
        <end position="270"/>
    </location>
</feature>
<feature type="non-terminal residue" evidence="8">
    <location>
        <position position="1"/>
    </location>
</feature>
<reference evidence="8 9" key="1">
    <citation type="journal article" date="2024" name="BMC Genomics">
        <title>Genome assembly of redclaw crayfish (Cherax quadricarinatus) provides insights into its immune adaptation and hypoxia tolerance.</title>
        <authorList>
            <person name="Liu Z."/>
            <person name="Zheng J."/>
            <person name="Li H."/>
            <person name="Fang K."/>
            <person name="Wang S."/>
            <person name="He J."/>
            <person name="Zhou D."/>
            <person name="Weng S."/>
            <person name="Chi M."/>
            <person name="Gu Z."/>
            <person name="He J."/>
            <person name="Li F."/>
            <person name="Wang M."/>
        </authorList>
    </citation>
    <scope>NUCLEOTIDE SEQUENCE [LARGE SCALE GENOMIC DNA]</scope>
    <source>
        <strain evidence="8">ZL_2023a</strain>
    </source>
</reference>
<evidence type="ECO:0000256" key="4">
    <source>
        <dbReference type="ARBA" id="ARBA00022989"/>
    </source>
</evidence>
<feature type="transmembrane region" description="Helical" evidence="6">
    <location>
        <begin position="273"/>
        <end position="298"/>
    </location>
</feature>
<dbReference type="EMBL" id="JARKIK010000018">
    <property type="protein sequence ID" value="KAK8746298.1"/>
    <property type="molecule type" value="Genomic_DNA"/>
</dbReference>
<evidence type="ECO:0000313" key="8">
    <source>
        <dbReference type="EMBL" id="KAK8746298.1"/>
    </source>
</evidence>